<dbReference type="InterPro" id="IPR001173">
    <property type="entry name" value="Glyco_trans_2-like"/>
</dbReference>
<dbReference type="Pfam" id="PF00535">
    <property type="entry name" value="Glycos_transf_2"/>
    <property type="match status" value="1"/>
</dbReference>
<dbReference type="Proteomes" id="UP000265366">
    <property type="component" value="Unassembled WGS sequence"/>
</dbReference>
<feature type="domain" description="Glycosyltransferase 2-like" evidence="1">
    <location>
        <begin position="86"/>
        <end position="194"/>
    </location>
</feature>
<dbReference type="PANTHER" id="PTHR43685">
    <property type="entry name" value="GLYCOSYLTRANSFERASE"/>
    <property type="match status" value="1"/>
</dbReference>
<keyword evidence="3" id="KW-1185">Reference proteome</keyword>
<dbReference type="SUPFAM" id="SSF53448">
    <property type="entry name" value="Nucleotide-diphospho-sugar transferases"/>
    <property type="match status" value="1"/>
</dbReference>
<evidence type="ECO:0000313" key="2">
    <source>
        <dbReference type="EMBL" id="RIV82342.1"/>
    </source>
</evidence>
<protein>
    <submittedName>
        <fullName evidence="2">Glycosyltransferase</fullName>
    </submittedName>
</protein>
<accession>A0A3A1P1B8</accession>
<dbReference type="InterPro" id="IPR029044">
    <property type="entry name" value="Nucleotide-diphossugar_trans"/>
</dbReference>
<dbReference type="OrthoDB" id="9813349at2"/>
<dbReference type="InterPro" id="IPR050834">
    <property type="entry name" value="Glycosyltransf_2"/>
</dbReference>
<name>A0A3A1P1B8_9SPHN</name>
<reference evidence="2 3" key="1">
    <citation type="submission" date="2018-08" db="EMBL/GenBank/DDBJ databases">
        <title>Erythrobacter zhengii sp.nov., a bacterium isolated from deep-sea sediment.</title>
        <authorList>
            <person name="Fang C."/>
            <person name="Wu Y.-H."/>
            <person name="Sun C."/>
            <person name="Wang H."/>
            <person name="Cheng H."/>
            <person name="Meng F.-X."/>
            <person name="Wang C.-S."/>
            <person name="Xu X.-W."/>
        </authorList>
    </citation>
    <scope>NUCLEOTIDE SEQUENCE [LARGE SCALE GENOMIC DNA]</scope>
    <source>
        <strain evidence="2 3">CCTCC AB 2015396</strain>
    </source>
</reference>
<gene>
    <name evidence="2" type="ORF">D2V17_15640</name>
</gene>
<evidence type="ECO:0000313" key="3">
    <source>
        <dbReference type="Proteomes" id="UP000265366"/>
    </source>
</evidence>
<evidence type="ECO:0000259" key="1">
    <source>
        <dbReference type="Pfam" id="PF00535"/>
    </source>
</evidence>
<dbReference type="GO" id="GO:0016740">
    <property type="term" value="F:transferase activity"/>
    <property type="evidence" value="ECO:0007669"/>
    <property type="project" value="UniProtKB-KW"/>
</dbReference>
<dbReference type="Gene3D" id="3.90.550.10">
    <property type="entry name" value="Spore Coat Polysaccharide Biosynthesis Protein SpsA, Chain A"/>
    <property type="match status" value="1"/>
</dbReference>
<dbReference type="RefSeq" id="WP_119593760.1">
    <property type="nucleotide sequence ID" value="NZ_QXFM01000119.1"/>
</dbReference>
<organism evidence="2 3">
    <name type="scientific">Aurantiacibacter xanthus</name>
    <dbReference type="NCBI Taxonomy" id="1784712"/>
    <lineage>
        <taxon>Bacteria</taxon>
        <taxon>Pseudomonadati</taxon>
        <taxon>Pseudomonadota</taxon>
        <taxon>Alphaproteobacteria</taxon>
        <taxon>Sphingomonadales</taxon>
        <taxon>Erythrobacteraceae</taxon>
        <taxon>Aurantiacibacter</taxon>
    </lineage>
</organism>
<sequence>MATLVFDWEWTAPFSRLGIAAHYSHALILVRCRNAPIEQVTIPIADQRIEGTAIENALSAGACHLRDRILLGGDDREAAATLPSATVAVCTRDRPDDLQRCLEGILDLDGPEHEVLVIDNCPSDDRTEALVRAMPRVRYLREPVAGLNHARNRALREASGEVVVFIDDDAVPDRHWLTAHLANYIQPIVLCVTGLTVPLELEHPSQEEFEQYSSFIRGFERRVFDPMRDDPLTPGAIGAGVNMSVRRSLVETVGGFDGALDAGTVTKSGGDHEMYSRILGAGYRIVYEPRAINRHRHRNSPDELEKAIEGYGTGAYAAMTRALLVDGEFGVFRIAWLWFRHAQAKAILRALLRRGPEVDRRMIRAEIRGCLRGPWAYLRSVRNIRRRKLLRYG</sequence>
<dbReference type="AlphaFoldDB" id="A0A3A1P1B8"/>
<dbReference type="PANTHER" id="PTHR43685:SF2">
    <property type="entry name" value="GLYCOSYLTRANSFERASE 2-LIKE DOMAIN-CONTAINING PROTEIN"/>
    <property type="match status" value="1"/>
</dbReference>
<dbReference type="CDD" id="cd00761">
    <property type="entry name" value="Glyco_tranf_GTA_type"/>
    <property type="match status" value="1"/>
</dbReference>
<comment type="caution">
    <text evidence="2">The sequence shown here is derived from an EMBL/GenBank/DDBJ whole genome shotgun (WGS) entry which is preliminary data.</text>
</comment>
<dbReference type="EMBL" id="QXFM01000119">
    <property type="protein sequence ID" value="RIV82342.1"/>
    <property type="molecule type" value="Genomic_DNA"/>
</dbReference>
<proteinExistence type="predicted"/>
<keyword evidence="2" id="KW-0808">Transferase</keyword>